<evidence type="ECO:0000313" key="2">
    <source>
        <dbReference type="Proteomes" id="UP000790377"/>
    </source>
</evidence>
<protein>
    <submittedName>
        <fullName evidence="1">P-loop containing nucleoside triphosphate hydrolase protein</fullName>
    </submittedName>
</protein>
<organism evidence="1 2">
    <name type="scientific">Hygrophoropsis aurantiaca</name>
    <dbReference type="NCBI Taxonomy" id="72124"/>
    <lineage>
        <taxon>Eukaryota</taxon>
        <taxon>Fungi</taxon>
        <taxon>Dikarya</taxon>
        <taxon>Basidiomycota</taxon>
        <taxon>Agaricomycotina</taxon>
        <taxon>Agaricomycetes</taxon>
        <taxon>Agaricomycetidae</taxon>
        <taxon>Boletales</taxon>
        <taxon>Coniophorineae</taxon>
        <taxon>Hygrophoropsidaceae</taxon>
        <taxon>Hygrophoropsis</taxon>
    </lineage>
</organism>
<dbReference type="EMBL" id="MU268279">
    <property type="protein sequence ID" value="KAH7905075.1"/>
    <property type="molecule type" value="Genomic_DNA"/>
</dbReference>
<dbReference type="Proteomes" id="UP000790377">
    <property type="component" value="Unassembled WGS sequence"/>
</dbReference>
<evidence type="ECO:0000313" key="1">
    <source>
        <dbReference type="EMBL" id="KAH7905075.1"/>
    </source>
</evidence>
<accession>A0ACB7ZVJ9</accession>
<name>A0ACB7ZVJ9_9AGAM</name>
<proteinExistence type="predicted"/>
<comment type="caution">
    <text evidence="1">The sequence shown here is derived from an EMBL/GenBank/DDBJ whole genome shotgun (WGS) entry which is preliminary data.</text>
</comment>
<keyword evidence="2" id="KW-1185">Reference proteome</keyword>
<gene>
    <name evidence="1" type="ORF">BJ138DRAFT_1130670</name>
</gene>
<sequence>MAKRKAYPDTSIVDDGQSDVIILVMGLTGAGKSTFINAVVGREAVTICHDLTSSSAPIRHAVLPHPRDNSRRIILVDTPGFDDTYRDDTDILKCIACWLSESYKNKKVTGIIYLHEITQPRTAHQTIQIIKNICGSRAYSNLALATTKWSYIGDRAKATERERLLSSAWKDMIDLGSTLHQFHDTSESGWNIIAAMLDKQPVYLQLDKARVDLQAKESRRQKKNSWFASLKGLWSSLFASR</sequence>
<keyword evidence="1" id="KW-0378">Hydrolase</keyword>
<reference evidence="1" key="1">
    <citation type="journal article" date="2021" name="New Phytol.">
        <title>Evolutionary innovations through gain and loss of genes in the ectomycorrhizal Boletales.</title>
        <authorList>
            <person name="Wu G."/>
            <person name="Miyauchi S."/>
            <person name="Morin E."/>
            <person name="Kuo A."/>
            <person name="Drula E."/>
            <person name="Varga T."/>
            <person name="Kohler A."/>
            <person name="Feng B."/>
            <person name="Cao Y."/>
            <person name="Lipzen A."/>
            <person name="Daum C."/>
            <person name="Hundley H."/>
            <person name="Pangilinan J."/>
            <person name="Johnson J."/>
            <person name="Barry K."/>
            <person name="LaButti K."/>
            <person name="Ng V."/>
            <person name="Ahrendt S."/>
            <person name="Min B."/>
            <person name="Choi I.G."/>
            <person name="Park H."/>
            <person name="Plett J.M."/>
            <person name="Magnuson J."/>
            <person name="Spatafora J.W."/>
            <person name="Nagy L.G."/>
            <person name="Henrissat B."/>
            <person name="Grigoriev I.V."/>
            <person name="Yang Z.L."/>
            <person name="Xu J."/>
            <person name="Martin F.M."/>
        </authorList>
    </citation>
    <scope>NUCLEOTIDE SEQUENCE</scope>
    <source>
        <strain evidence="1">ATCC 28755</strain>
    </source>
</reference>